<keyword evidence="3 5" id="KW-0732">Signal</keyword>
<proteinExistence type="inferred from homology"/>
<dbReference type="PANTHER" id="PTHR30024:SF47">
    <property type="entry name" value="TAURINE-BINDING PERIPLASMIC PROTEIN"/>
    <property type="match status" value="1"/>
</dbReference>
<protein>
    <submittedName>
        <fullName evidence="6">ABC-type taurine transport system substrate-binding protein</fullName>
    </submittedName>
</protein>
<dbReference type="GO" id="GO:0042918">
    <property type="term" value="P:alkanesulfonate transmembrane transport"/>
    <property type="evidence" value="ECO:0007669"/>
    <property type="project" value="TreeGrafter"/>
</dbReference>
<organism evidence="6 7">
    <name type="scientific">Streptosporangium saharense</name>
    <dbReference type="NCBI Taxonomy" id="1706840"/>
    <lineage>
        <taxon>Bacteria</taxon>
        <taxon>Bacillati</taxon>
        <taxon>Actinomycetota</taxon>
        <taxon>Actinomycetes</taxon>
        <taxon>Streptosporangiales</taxon>
        <taxon>Streptosporangiaceae</taxon>
        <taxon>Streptosporangium</taxon>
    </lineage>
</organism>
<dbReference type="Proteomes" id="UP000552644">
    <property type="component" value="Unassembled WGS sequence"/>
</dbReference>
<evidence type="ECO:0000256" key="4">
    <source>
        <dbReference type="SAM" id="MobiDB-lite"/>
    </source>
</evidence>
<gene>
    <name evidence="6" type="ORF">FHS44_005274</name>
</gene>
<sequence>MRRRAHRPTRGAVLALTALLLAGCADNAGAGPASPASEGTASAAQKAQQDPVKPPASIEELRAKVQGKRISIASAAFPNPTLTGLYKVLELLESDFGVTADFRLMDSTPLNAALIGGQVQIGHVSLGGLAAAKEAGADLVAIAGNDQKNAFLVAGRSPAASLADLKGKPFAVSQNLTSIVGQTASKCFDKAGLDVTKDVQLLHLSNIGQIVESLEAGKIEGGMSATFRQADLDLAKPGAYTVLCKGWEANPQLNDVWAVSRSWLDANPDLALALAVAEIKADRWTHDDRAGWLALAQSKIDGLSAEAAENNYRTLVTELDDWPVNGSLDQQMCDYTLATSKEFGVVKNAYTCADLVTFDYQKAAVAFLGAR</sequence>
<dbReference type="Gene3D" id="3.40.190.10">
    <property type="entry name" value="Periplasmic binding protein-like II"/>
    <property type="match status" value="2"/>
</dbReference>
<evidence type="ECO:0000256" key="3">
    <source>
        <dbReference type="ARBA" id="ARBA00022729"/>
    </source>
</evidence>
<dbReference type="PANTHER" id="PTHR30024">
    <property type="entry name" value="ALIPHATIC SULFONATES-BINDING PROTEIN-RELATED"/>
    <property type="match status" value="1"/>
</dbReference>
<evidence type="ECO:0000256" key="1">
    <source>
        <dbReference type="ARBA" id="ARBA00004418"/>
    </source>
</evidence>
<comment type="caution">
    <text evidence="6">The sequence shown here is derived from an EMBL/GenBank/DDBJ whole genome shotgun (WGS) entry which is preliminary data.</text>
</comment>
<feature type="region of interest" description="Disordered" evidence="4">
    <location>
        <begin position="31"/>
        <end position="56"/>
    </location>
</feature>
<accession>A0A7W7VPN7</accession>
<comment type="similarity">
    <text evidence="2">Belongs to the bacterial solute-binding protein SsuA/TauA family.</text>
</comment>
<evidence type="ECO:0000313" key="7">
    <source>
        <dbReference type="Proteomes" id="UP000552644"/>
    </source>
</evidence>
<feature type="compositionally biased region" description="Low complexity" evidence="4">
    <location>
        <begin position="31"/>
        <end position="44"/>
    </location>
</feature>
<reference evidence="6 7" key="1">
    <citation type="submission" date="2020-08" db="EMBL/GenBank/DDBJ databases">
        <title>Genomic Encyclopedia of Type Strains, Phase III (KMG-III): the genomes of soil and plant-associated and newly described type strains.</title>
        <authorList>
            <person name="Whitman W."/>
        </authorList>
    </citation>
    <scope>NUCLEOTIDE SEQUENCE [LARGE SCALE GENOMIC DNA]</scope>
    <source>
        <strain evidence="6 7">CECT 8840</strain>
    </source>
</reference>
<dbReference type="EMBL" id="JACHJP010000006">
    <property type="protein sequence ID" value="MBB4918147.1"/>
    <property type="molecule type" value="Genomic_DNA"/>
</dbReference>
<dbReference type="RefSeq" id="WP_184719098.1">
    <property type="nucleotide sequence ID" value="NZ_JACHJP010000006.1"/>
</dbReference>
<evidence type="ECO:0000313" key="6">
    <source>
        <dbReference type="EMBL" id="MBB4918147.1"/>
    </source>
</evidence>
<feature type="signal peptide" evidence="5">
    <location>
        <begin position="1"/>
        <end position="30"/>
    </location>
</feature>
<name>A0A7W7VPN7_9ACTN</name>
<evidence type="ECO:0000256" key="2">
    <source>
        <dbReference type="ARBA" id="ARBA00010742"/>
    </source>
</evidence>
<dbReference type="SUPFAM" id="SSF53850">
    <property type="entry name" value="Periplasmic binding protein-like II"/>
    <property type="match status" value="1"/>
</dbReference>
<dbReference type="Pfam" id="PF12974">
    <property type="entry name" value="Phosphonate-bd"/>
    <property type="match status" value="1"/>
</dbReference>
<evidence type="ECO:0000256" key="5">
    <source>
        <dbReference type="SAM" id="SignalP"/>
    </source>
</evidence>
<dbReference type="AlphaFoldDB" id="A0A7W7VPN7"/>
<dbReference type="GO" id="GO:0042597">
    <property type="term" value="C:periplasmic space"/>
    <property type="evidence" value="ECO:0007669"/>
    <property type="project" value="UniProtKB-SubCell"/>
</dbReference>
<feature type="chain" id="PRO_5030764736" evidence="5">
    <location>
        <begin position="31"/>
        <end position="371"/>
    </location>
</feature>
<keyword evidence="7" id="KW-1185">Reference proteome</keyword>
<comment type="subcellular location">
    <subcellularLocation>
        <location evidence="1">Periplasm</location>
    </subcellularLocation>
</comment>
<dbReference type="PROSITE" id="PS51257">
    <property type="entry name" value="PROKAR_LIPOPROTEIN"/>
    <property type="match status" value="1"/>
</dbReference>